<dbReference type="RefSeq" id="WP_169525505.1">
    <property type="nucleotide sequence ID" value="NZ_JAAMPU010000092.1"/>
</dbReference>
<sequence>MPYIKIEKGKNQVVKDLAFYHLLEGKLPILDKRFDDLFDEFDNTIRLRATISRESLSNVHGDWYEWLLALAAWNYFCNNPEANLCFLLPNISQFDVSQLYNDELNSLIKDLRKKVRDSSNVNLITSNPDFAIIENKLARQILSDTNPITDFTLDSLQFLATLYSNFIYQCDFFNLIGFCSVKTSLRPDRRLQMSHEGSLMKAIYTHLQTRNWVLSPPGLKYFGISRHVSPADRNALKTVATHSITIVSSIPQAAVDEIYEINSLQEAETVFQQILSPTK</sequence>
<gene>
    <name evidence="1" type="ORF">G6047_00880</name>
</gene>
<dbReference type="InterPro" id="IPR011335">
    <property type="entry name" value="Restrct_endonuc-II-like"/>
</dbReference>
<comment type="caution">
    <text evidence="1">The sequence shown here is derived from an EMBL/GenBank/DDBJ whole genome shotgun (WGS) entry which is preliminary data.</text>
</comment>
<organism evidence="1 2">
    <name type="scientific">Flavobacterium silvaticum</name>
    <dbReference type="NCBI Taxonomy" id="1852020"/>
    <lineage>
        <taxon>Bacteria</taxon>
        <taxon>Pseudomonadati</taxon>
        <taxon>Bacteroidota</taxon>
        <taxon>Flavobacteriia</taxon>
        <taxon>Flavobacteriales</taxon>
        <taxon>Flavobacteriaceae</taxon>
        <taxon>Flavobacterium</taxon>
    </lineage>
</organism>
<dbReference type="Gene3D" id="3.40.91.10">
    <property type="match status" value="1"/>
</dbReference>
<protein>
    <submittedName>
        <fullName evidence="1">Cfr10I/Bse634I family restriction endonuclease</fullName>
    </submittedName>
</protein>
<keyword evidence="2" id="KW-1185">Reference proteome</keyword>
<dbReference type="Pfam" id="PF07832">
    <property type="entry name" value="Bse634I"/>
    <property type="match status" value="1"/>
</dbReference>
<keyword evidence="1" id="KW-0540">Nuclease</keyword>
<keyword evidence="1" id="KW-0378">Hydrolase</keyword>
<dbReference type="EMBL" id="JAAMPU010000092">
    <property type="protein sequence ID" value="NMH26572.1"/>
    <property type="molecule type" value="Genomic_DNA"/>
</dbReference>
<dbReference type="InterPro" id="IPR012415">
    <property type="entry name" value="Restrct_endonuc_II_Cfr10I"/>
</dbReference>
<evidence type="ECO:0000313" key="2">
    <source>
        <dbReference type="Proteomes" id="UP000712080"/>
    </source>
</evidence>
<dbReference type="SUPFAM" id="SSF52980">
    <property type="entry name" value="Restriction endonuclease-like"/>
    <property type="match status" value="1"/>
</dbReference>
<keyword evidence="1" id="KW-0255">Endonuclease</keyword>
<name>A0A972FRB8_9FLAO</name>
<proteinExistence type="predicted"/>
<reference evidence="1" key="1">
    <citation type="submission" date="2020-02" db="EMBL/GenBank/DDBJ databases">
        <title>Flavobacterium sp. genome.</title>
        <authorList>
            <person name="Jung H.S."/>
            <person name="Baek J.H."/>
            <person name="Jeon C.O."/>
        </authorList>
    </citation>
    <scope>NUCLEOTIDE SEQUENCE</scope>
    <source>
        <strain evidence="1">SE-s28</strain>
    </source>
</reference>
<dbReference type="AlphaFoldDB" id="A0A972FRB8"/>
<dbReference type="CDD" id="cd22314">
    <property type="entry name" value="Bse634I-like"/>
    <property type="match status" value="1"/>
</dbReference>
<dbReference type="GO" id="GO:0004519">
    <property type="term" value="F:endonuclease activity"/>
    <property type="evidence" value="ECO:0007669"/>
    <property type="project" value="UniProtKB-KW"/>
</dbReference>
<dbReference type="Proteomes" id="UP000712080">
    <property type="component" value="Unassembled WGS sequence"/>
</dbReference>
<evidence type="ECO:0000313" key="1">
    <source>
        <dbReference type="EMBL" id="NMH26572.1"/>
    </source>
</evidence>
<accession>A0A972FRB8</accession>